<dbReference type="PANTHER" id="PTHR22803">
    <property type="entry name" value="MANNOSE, PHOSPHOLIPASE, LECTIN RECEPTOR RELATED"/>
    <property type="match status" value="1"/>
</dbReference>
<proteinExistence type="predicted"/>
<keyword evidence="4" id="KW-1185">Reference proteome</keyword>
<name>A0AA36GLQ6_CYLNA</name>
<accession>A0AA36GLQ6</accession>
<dbReference type="InterPro" id="IPR016186">
    <property type="entry name" value="C-type_lectin-like/link_sf"/>
</dbReference>
<dbReference type="AlphaFoldDB" id="A0AA36GLQ6"/>
<evidence type="ECO:0000313" key="3">
    <source>
        <dbReference type="EMBL" id="CAJ0594371.1"/>
    </source>
</evidence>
<feature type="compositionally biased region" description="Basic and acidic residues" evidence="1">
    <location>
        <begin position="162"/>
        <end position="182"/>
    </location>
</feature>
<organism evidence="3 4">
    <name type="scientific">Cylicocyclus nassatus</name>
    <name type="common">Nematode worm</name>
    <dbReference type="NCBI Taxonomy" id="53992"/>
    <lineage>
        <taxon>Eukaryota</taxon>
        <taxon>Metazoa</taxon>
        <taxon>Ecdysozoa</taxon>
        <taxon>Nematoda</taxon>
        <taxon>Chromadorea</taxon>
        <taxon>Rhabditida</taxon>
        <taxon>Rhabditina</taxon>
        <taxon>Rhabditomorpha</taxon>
        <taxon>Strongyloidea</taxon>
        <taxon>Strongylidae</taxon>
        <taxon>Cylicocyclus</taxon>
    </lineage>
</organism>
<evidence type="ECO:0000313" key="4">
    <source>
        <dbReference type="Proteomes" id="UP001176961"/>
    </source>
</evidence>
<dbReference type="InterPro" id="IPR050111">
    <property type="entry name" value="C-type_lectin/snaclec_domain"/>
</dbReference>
<feature type="region of interest" description="Disordered" evidence="1">
    <location>
        <begin position="81"/>
        <end position="114"/>
    </location>
</feature>
<dbReference type="Pfam" id="PF00059">
    <property type="entry name" value="Lectin_C"/>
    <property type="match status" value="1"/>
</dbReference>
<dbReference type="Proteomes" id="UP001176961">
    <property type="component" value="Unassembled WGS sequence"/>
</dbReference>
<feature type="domain" description="C-type lectin" evidence="2">
    <location>
        <begin position="185"/>
        <end position="246"/>
    </location>
</feature>
<gene>
    <name evidence="3" type="ORF">CYNAS_LOCUS6354</name>
</gene>
<feature type="region of interest" description="Disordered" evidence="1">
    <location>
        <begin position="138"/>
        <end position="182"/>
    </location>
</feature>
<comment type="caution">
    <text evidence="3">The sequence shown here is derived from an EMBL/GenBank/DDBJ whole genome shotgun (WGS) entry which is preliminary data.</text>
</comment>
<dbReference type="Gene3D" id="3.10.100.10">
    <property type="entry name" value="Mannose-Binding Protein A, subunit A"/>
    <property type="match status" value="1"/>
</dbReference>
<sequence>MFAPLLKIFALKKVALNVCSMTSSFSVESTEALNVSVTTSPKASQTQKPGTLLEKMNLIVLVLICNCMIVRRKRKQKLKLMEEMEREDEERRKKKKKKRKRKRLSRGVKPVIPLKPSQELKKALNEFLELQTQTLGSVMDEDEGASKKGSQGASASRKKAAGSRDREEDTEKKETSREAENSHCEPGACYKQFFTASFDNAERFCKTKGAHLASIHSYEENHFVAALAKTGKEWTKHTDYTWIGLRQVNYPKDKKGAGLMARKSIF</sequence>
<evidence type="ECO:0000259" key="2">
    <source>
        <dbReference type="PROSITE" id="PS50041"/>
    </source>
</evidence>
<dbReference type="CDD" id="cd00037">
    <property type="entry name" value="CLECT"/>
    <property type="match status" value="1"/>
</dbReference>
<feature type="compositionally biased region" description="Basic residues" evidence="1">
    <location>
        <begin position="92"/>
        <end position="106"/>
    </location>
</feature>
<dbReference type="EMBL" id="CATQJL010000112">
    <property type="protein sequence ID" value="CAJ0594371.1"/>
    <property type="molecule type" value="Genomic_DNA"/>
</dbReference>
<reference evidence="3" key="1">
    <citation type="submission" date="2023-07" db="EMBL/GenBank/DDBJ databases">
        <authorList>
            <consortium name="CYATHOMIX"/>
        </authorList>
    </citation>
    <scope>NUCLEOTIDE SEQUENCE</scope>
    <source>
        <strain evidence="3">N/A</strain>
    </source>
</reference>
<dbReference type="PROSITE" id="PS50041">
    <property type="entry name" value="C_TYPE_LECTIN_2"/>
    <property type="match status" value="1"/>
</dbReference>
<dbReference type="SUPFAM" id="SSF56436">
    <property type="entry name" value="C-type lectin-like"/>
    <property type="match status" value="1"/>
</dbReference>
<dbReference type="InterPro" id="IPR001304">
    <property type="entry name" value="C-type_lectin-like"/>
</dbReference>
<evidence type="ECO:0000256" key="1">
    <source>
        <dbReference type="SAM" id="MobiDB-lite"/>
    </source>
</evidence>
<dbReference type="InterPro" id="IPR016187">
    <property type="entry name" value="CTDL_fold"/>
</dbReference>
<protein>
    <recommendedName>
        <fullName evidence="2">C-type lectin domain-containing protein</fullName>
    </recommendedName>
</protein>